<keyword evidence="4" id="KW-0560">Oxidoreductase</keyword>
<dbReference type="SUPFAM" id="SSF51905">
    <property type="entry name" value="FAD/NAD(P)-binding domain"/>
    <property type="match status" value="1"/>
</dbReference>
<evidence type="ECO:0000259" key="3">
    <source>
        <dbReference type="Pfam" id="PF01494"/>
    </source>
</evidence>
<protein>
    <submittedName>
        <fullName evidence="4">4-hydroxybenzoate 3-monooxygenase</fullName>
        <ecNumber evidence="4">1.14.13.2</ecNumber>
    </submittedName>
</protein>
<comment type="caution">
    <text evidence="4">The sequence shown here is derived from an EMBL/GenBank/DDBJ whole genome shotgun (WGS) entry which is preliminary data.</text>
</comment>
<sequence>MRTQVGIVGAGPAGLLLGHLLHRAGIETVLIEARSRAYVEERIRAGLLEQGTVDVLTATGVGERLRREGLPHAGIELRFDGEGHRIDLAGLTGKRVTIYGQQEVVKDLIAARLAAGAPLLFEAEGLAVRGLDTDRPRLAFRQDGREQVLDCDILAGCDGFHGICRDAIPAGRLQVFERVYPFAWLGILAAAPPASHELIYARHERGFALATMRSNSLARHYLQCRPEEDLAAWPDDRIWAELHARMAGRDGASPVKEGPILQRGVTPMRSFVVEPMRHGRLFLAGDAAHIVPPSGAKGMNLAIADVVVLARAIEAWHRGQGLALLDAYSSTALRRIWKAQRFSWWMTSLLHRFDGGDPFEHRVQLAELDYVCRSAAGALTLAENYVGLPLEAG</sequence>
<proteinExistence type="predicted"/>
<keyword evidence="1" id="KW-0285">Flavoprotein</keyword>
<accession>A0A327M027</accession>
<feature type="domain" description="FAD-binding" evidence="3">
    <location>
        <begin position="2"/>
        <end position="343"/>
    </location>
</feature>
<dbReference type="NCBIfam" id="NF006091">
    <property type="entry name" value="PRK08243.1"/>
    <property type="match status" value="1"/>
</dbReference>
<keyword evidence="2" id="KW-0274">FAD</keyword>
<dbReference type="PANTHER" id="PTHR43004">
    <property type="entry name" value="TRK SYSTEM POTASSIUM UPTAKE PROTEIN"/>
    <property type="match status" value="1"/>
</dbReference>
<evidence type="ECO:0000256" key="1">
    <source>
        <dbReference type="ARBA" id="ARBA00022630"/>
    </source>
</evidence>
<dbReference type="PRINTS" id="PR00420">
    <property type="entry name" value="RNGMNOXGNASE"/>
</dbReference>
<name>A0A327M027_9PROT</name>
<dbReference type="PANTHER" id="PTHR43004:SF3">
    <property type="entry name" value="P-HYDROXYBENZOATE HYDROXYLASE"/>
    <property type="match status" value="1"/>
</dbReference>
<dbReference type="SUPFAM" id="SSF54373">
    <property type="entry name" value="FAD-linked reductases, C-terminal domain"/>
    <property type="match status" value="1"/>
</dbReference>
<dbReference type="GO" id="GO:0043639">
    <property type="term" value="P:benzoate catabolic process"/>
    <property type="evidence" value="ECO:0007669"/>
    <property type="project" value="InterPro"/>
</dbReference>
<dbReference type="GO" id="GO:0071949">
    <property type="term" value="F:FAD binding"/>
    <property type="evidence" value="ECO:0007669"/>
    <property type="project" value="InterPro"/>
</dbReference>
<dbReference type="InterPro" id="IPR036188">
    <property type="entry name" value="FAD/NAD-bd_sf"/>
</dbReference>
<dbReference type="InterPro" id="IPR012733">
    <property type="entry name" value="HB_mOase"/>
</dbReference>
<dbReference type="AlphaFoldDB" id="A0A327M027"/>
<gene>
    <name evidence="4" type="primary">pobA</name>
    <name evidence="4" type="ORF">DOO78_21805</name>
</gene>
<organism evidence="4 5">
    <name type="scientific">Roseicella frigidaeris</name>
    <dbReference type="NCBI Taxonomy" id="2230885"/>
    <lineage>
        <taxon>Bacteria</taxon>
        <taxon>Pseudomonadati</taxon>
        <taxon>Pseudomonadota</taxon>
        <taxon>Alphaproteobacteria</taxon>
        <taxon>Acetobacterales</taxon>
        <taxon>Roseomonadaceae</taxon>
        <taxon>Roseicella</taxon>
    </lineage>
</organism>
<evidence type="ECO:0000313" key="4">
    <source>
        <dbReference type="EMBL" id="RAI56250.1"/>
    </source>
</evidence>
<evidence type="ECO:0000313" key="5">
    <source>
        <dbReference type="Proteomes" id="UP000249065"/>
    </source>
</evidence>
<dbReference type="Pfam" id="PF01494">
    <property type="entry name" value="FAD_binding_3"/>
    <property type="match status" value="1"/>
</dbReference>
<dbReference type="NCBIfam" id="TIGR02360">
    <property type="entry name" value="pbenz_hydroxyl"/>
    <property type="match status" value="1"/>
</dbReference>
<dbReference type="Gene3D" id="3.50.50.60">
    <property type="entry name" value="FAD/NAD(P)-binding domain"/>
    <property type="match status" value="1"/>
</dbReference>
<dbReference type="OrthoDB" id="9791689at2"/>
<dbReference type="EMBL" id="QLIX01000024">
    <property type="protein sequence ID" value="RAI56250.1"/>
    <property type="molecule type" value="Genomic_DNA"/>
</dbReference>
<reference evidence="5" key="1">
    <citation type="submission" date="2018-06" db="EMBL/GenBank/DDBJ databases">
        <authorList>
            <person name="Khan S.A."/>
        </authorList>
    </citation>
    <scope>NUCLEOTIDE SEQUENCE [LARGE SCALE GENOMIC DNA]</scope>
    <source>
        <strain evidence="5">DB-1506</strain>
    </source>
</reference>
<keyword evidence="5" id="KW-1185">Reference proteome</keyword>
<dbReference type="InterPro" id="IPR002938">
    <property type="entry name" value="FAD-bd"/>
</dbReference>
<keyword evidence="4" id="KW-0503">Monooxygenase</keyword>
<evidence type="ECO:0000256" key="2">
    <source>
        <dbReference type="ARBA" id="ARBA00022827"/>
    </source>
</evidence>
<dbReference type="GO" id="GO:0018659">
    <property type="term" value="F:4-hydroxybenzoate 3-monooxygenase activity"/>
    <property type="evidence" value="ECO:0007669"/>
    <property type="project" value="UniProtKB-EC"/>
</dbReference>
<dbReference type="Proteomes" id="UP000249065">
    <property type="component" value="Unassembled WGS sequence"/>
</dbReference>
<dbReference type="Gene3D" id="3.30.9.10">
    <property type="entry name" value="D-Amino Acid Oxidase, subunit A, domain 2"/>
    <property type="match status" value="1"/>
</dbReference>
<dbReference type="InterPro" id="IPR050641">
    <property type="entry name" value="RIFMO-like"/>
</dbReference>
<dbReference type="RefSeq" id="WP_111471995.1">
    <property type="nucleotide sequence ID" value="NZ_QLIX01000024.1"/>
</dbReference>
<dbReference type="EC" id="1.14.13.2" evidence="4"/>